<feature type="transmembrane region" description="Helical" evidence="9">
    <location>
        <begin position="199"/>
        <end position="216"/>
    </location>
</feature>
<dbReference type="PANTHER" id="PTHR43066:SF1">
    <property type="entry name" value="RHOMBOID PROTEIN 2"/>
    <property type="match status" value="1"/>
</dbReference>
<evidence type="ECO:0000256" key="5">
    <source>
        <dbReference type="ARBA" id="ARBA00022801"/>
    </source>
</evidence>
<dbReference type="Proteomes" id="UP001165289">
    <property type="component" value="Unassembled WGS sequence"/>
</dbReference>
<dbReference type="EMBL" id="JAKMXF010000309">
    <property type="protein sequence ID" value="KAI6650923.1"/>
    <property type="molecule type" value="Genomic_DNA"/>
</dbReference>
<keyword evidence="4 9" id="KW-0812">Transmembrane</keyword>
<dbReference type="Pfam" id="PF01694">
    <property type="entry name" value="Rhomboid"/>
    <property type="match status" value="1"/>
</dbReference>
<dbReference type="Gene3D" id="1.20.1540.10">
    <property type="entry name" value="Rhomboid-like"/>
    <property type="match status" value="1"/>
</dbReference>
<sequence>MRRGRGGGFGLFLLGGEIFRVGVNTIRPVTLLTIFLMVFCYLQPNWRYNRFSWPRLDEVCISVESTVYRNQWKRLLFSAVFHADDMHLYYNMVSFLWKSRQLERKFGSNFYAFLLIALTIATHAMYIGISILLAEYYSYEYAYHCAVGFSGVIFALKVILDSFTPNATSNVMGIFYLPIRYASWFELILISILVPNASFVGHLSGILVGVFSIWLYKTCIRRRNYYFGRSDRLGNGEEDLELRRIRAERLNQERDNERKRIDKLEKEMIEQAKQRSLEDVRNLLPDPVIRDNPPSQENKTFIDPDKELNSEIAEREAMRAARLAKFQK</sequence>
<feature type="domain" description="Peptidase S54 rhomboid" evidence="10">
    <location>
        <begin position="70"/>
        <end position="216"/>
    </location>
</feature>
<feature type="transmembrane region" description="Helical" evidence="9">
    <location>
        <begin position="141"/>
        <end position="160"/>
    </location>
</feature>
<keyword evidence="8" id="KW-0175">Coiled coil</keyword>
<evidence type="ECO:0000256" key="3">
    <source>
        <dbReference type="ARBA" id="ARBA00022670"/>
    </source>
</evidence>
<dbReference type="GO" id="GO:0016020">
    <property type="term" value="C:membrane"/>
    <property type="evidence" value="ECO:0007669"/>
    <property type="project" value="UniProtKB-SubCell"/>
</dbReference>
<feature type="transmembrane region" description="Helical" evidence="9">
    <location>
        <begin position="172"/>
        <end position="193"/>
    </location>
</feature>
<evidence type="ECO:0000313" key="11">
    <source>
        <dbReference type="EMBL" id="KAI6650923.1"/>
    </source>
</evidence>
<organism evidence="11 12">
    <name type="scientific">Oopsacas minuta</name>
    <dbReference type="NCBI Taxonomy" id="111878"/>
    <lineage>
        <taxon>Eukaryota</taxon>
        <taxon>Metazoa</taxon>
        <taxon>Porifera</taxon>
        <taxon>Hexactinellida</taxon>
        <taxon>Hexasterophora</taxon>
        <taxon>Lyssacinosida</taxon>
        <taxon>Leucopsacidae</taxon>
        <taxon>Oopsacas</taxon>
    </lineage>
</organism>
<evidence type="ECO:0000256" key="2">
    <source>
        <dbReference type="ARBA" id="ARBA00009045"/>
    </source>
</evidence>
<evidence type="ECO:0000256" key="7">
    <source>
        <dbReference type="ARBA" id="ARBA00023136"/>
    </source>
</evidence>
<dbReference type="GO" id="GO:0004252">
    <property type="term" value="F:serine-type endopeptidase activity"/>
    <property type="evidence" value="ECO:0007669"/>
    <property type="project" value="InterPro"/>
</dbReference>
<keyword evidence="5" id="KW-0378">Hydrolase</keyword>
<evidence type="ECO:0000313" key="12">
    <source>
        <dbReference type="Proteomes" id="UP001165289"/>
    </source>
</evidence>
<evidence type="ECO:0000256" key="8">
    <source>
        <dbReference type="SAM" id="Coils"/>
    </source>
</evidence>
<proteinExistence type="inferred from homology"/>
<evidence type="ECO:0000256" key="1">
    <source>
        <dbReference type="ARBA" id="ARBA00004141"/>
    </source>
</evidence>
<evidence type="ECO:0000256" key="9">
    <source>
        <dbReference type="SAM" id="Phobius"/>
    </source>
</evidence>
<dbReference type="SUPFAM" id="SSF144091">
    <property type="entry name" value="Rhomboid-like"/>
    <property type="match status" value="1"/>
</dbReference>
<keyword evidence="12" id="KW-1185">Reference proteome</keyword>
<comment type="similarity">
    <text evidence="2">Belongs to the peptidase S54 family.</text>
</comment>
<keyword evidence="6 9" id="KW-1133">Transmembrane helix</keyword>
<dbReference type="InterPro" id="IPR022764">
    <property type="entry name" value="Peptidase_S54_rhomboid_dom"/>
</dbReference>
<dbReference type="InterPro" id="IPR035952">
    <property type="entry name" value="Rhomboid-like_sf"/>
</dbReference>
<evidence type="ECO:0000256" key="6">
    <source>
        <dbReference type="ARBA" id="ARBA00022989"/>
    </source>
</evidence>
<keyword evidence="3" id="KW-0645">Protease</keyword>
<comment type="caution">
    <text evidence="11">The sequence shown here is derived from an EMBL/GenBank/DDBJ whole genome shotgun (WGS) entry which is preliminary data.</text>
</comment>
<dbReference type="FunFam" id="1.20.1540.10:FF:000008">
    <property type="entry name" value="RHOMBOID-like protein 13"/>
    <property type="match status" value="1"/>
</dbReference>
<feature type="transmembrane region" description="Helical" evidence="9">
    <location>
        <begin position="109"/>
        <end position="129"/>
    </location>
</feature>
<reference evidence="11 12" key="1">
    <citation type="journal article" date="2023" name="BMC Biol.">
        <title>The compact genome of the sponge Oopsacas minuta (Hexactinellida) is lacking key metazoan core genes.</title>
        <authorList>
            <person name="Santini S."/>
            <person name="Schenkelaars Q."/>
            <person name="Jourda C."/>
            <person name="Duchesne M."/>
            <person name="Belahbib H."/>
            <person name="Rocher C."/>
            <person name="Selva M."/>
            <person name="Riesgo A."/>
            <person name="Vervoort M."/>
            <person name="Leys S.P."/>
            <person name="Kodjabachian L."/>
            <person name="Le Bivic A."/>
            <person name="Borchiellini C."/>
            <person name="Claverie J.M."/>
            <person name="Renard E."/>
        </authorList>
    </citation>
    <scope>NUCLEOTIDE SEQUENCE [LARGE SCALE GENOMIC DNA]</scope>
    <source>
        <strain evidence="11">SPO-2</strain>
    </source>
</reference>
<accession>A0AAV7JPK7</accession>
<gene>
    <name evidence="11" type="ORF">LOD99_5763</name>
</gene>
<dbReference type="AlphaFoldDB" id="A0AAV7JPK7"/>
<feature type="transmembrane region" description="Helical" evidence="9">
    <location>
        <begin position="21"/>
        <end position="44"/>
    </location>
</feature>
<name>A0AAV7JPK7_9METZ</name>
<evidence type="ECO:0000256" key="4">
    <source>
        <dbReference type="ARBA" id="ARBA00022692"/>
    </source>
</evidence>
<comment type="subcellular location">
    <subcellularLocation>
        <location evidence="1">Membrane</location>
        <topology evidence="1">Multi-pass membrane protein</topology>
    </subcellularLocation>
</comment>
<feature type="coiled-coil region" evidence="8">
    <location>
        <begin position="240"/>
        <end position="274"/>
    </location>
</feature>
<keyword evidence="7 9" id="KW-0472">Membrane</keyword>
<protein>
    <recommendedName>
        <fullName evidence="10">Peptidase S54 rhomboid domain-containing protein</fullName>
    </recommendedName>
</protein>
<evidence type="ECO:0000259" key="10">
    <source>
        <dbReference type="Pfam" id="PF01694"/>
    </source>
</evidence>
<dbReference type="PANTHER" id="PTHR43066">
    <property type="entry name" value="RHOMBOID-RELATED PROTEIN"/>
    <property type="match status" value="1"/>
</dbReference>
<dbReference type="GO" id="GO:0006508">
    <property type="term" value="P:proteolysis"/>
    <property type="evidence" value="ECO:0007669"/>
    <property type="project" value="UniProtKB-KW"/>
</dbReference>